<gene>
    <name evidence="7" type="ORF">NVS89_04580</name>
</gene>
<dbReference type="EMBL" id="JANTHZ010000001">
    <property type="protein sequence ID" value="MCS0494362.1"/>
    <property type="molecule type" value="Genomic_DNA"/>
</dbReference>
<comment type="cofactor">
    <cofactor evidence="1">
        <name>FAD</name>
        <dbReference type="ChEBI" id="CHEBI:57692"/>
    </cofactor>
</comment>
<dbReference type="SUPFAM" id="SSF55424">
    <property type="entry name" value="FAD/NAD-linked reductases, dimerisation (C-terminal) domain"/>
    <property type="match status" value="1"/>
</dbReference>
<name>A0A9X2T152_9HYPH</name>
<dbReference type="InterPro" id="IPR036188">
    <property type="entry name" value="FAD/NAD-bd_sf"/>
</dbReference>
<evidence type="ECO:0000256" key="1">
    <source>
        <dbReference type="ARBA" id="ARBA00001974"/>
    </source>
</evidence>
<dbReference type="RefSeq" id="WP_258731306.1">
    <property type="nucleotide sequence ID" value="NZ_JANTHZ010000001.1"/>
</dbReference>
<dbReference type="PRINTS" id="PR00368">
    <property type="entry name" value="FADPNR"/>
</dbReference>
<evidence type="ECO:0000256" key="4">
    <source>
        <dbReference type="ARBA" id="ARBA00023002"/>
    </source>
</evidence>
<evidence type="ECO:0000259" key="6">
    <source>
        <dbReference type="Pfam" id="PF14759"/>
    </source>
</evidence>
<sequence length="408" mass="42797">MSEDAGIVIVGAGQGGFQLAASLREMGFTGPVTLVGDEPGLPYQRPPLSKAYLKGEAGIEQLELRPAAFYADHAITRVEARAVGIDREERLLLLEGGASLPYAHLVLATGARNRPLPVPGRELGGVFYLRTRAEADALKAGLAGARHVVVVGAGFIGLEFAAVARALGHEVTVLEAAARPLARAVSPQMSAFFAEAHEAMGTKLRLGAGVVGLGGEGGRVTHVEATDGQAHPADLVLVGIGVTPNVELAAEAGLEVANGIVVDEELSTADPDISALGDAVAYPSVHAGAMARLESVQNAVDQARCIAARLTGKAVHYCAVPWFWSDQADLKLQIVGLSGPTDMAVLRGDPASRRFSVFRFHERRLTAIESVNRAADHMLGRRLLAGRPSLTPEEAADESFELKSLLAR</sequence>
<keyword evidence="3" id="KW-0274">FAD</keyword>
<dbReference type="PANTHER" id="PTHR43557">
    <property type="entry name" value="APOPTOSIS-INDUCING FACTOR 1"/>
    <property type="match status" value="1"/>
</dbReference>
<dbReference type="InterPro" id="IPR028202">
    <property type="entry name" value="Reductase_C"/>
</dbReference>
<comment type="caution">
    <text evidence="7">The sequence shown here is derived from an EMBL/GenBank/DDBJ whole genome shotgun (WGS) entry which is preliminary data.</text>
</comment>
<evidence type="ECO:0000256" key="2">
    <source>
        <dbReference type="ARBA" id="ARBA00022630"/>
    </source>
</evidence>
<dbReference type="PRINTS" id="PR00411">
    <property type="entry name" value="PNDRDTASEI"/>
</dbReference>
<feature type="domain" description="FAD/NAD(P)-binding" evidence="5">
    <location>
        <begin position="7"/>
        <end position="303"/>
    </location>
</feature>
<keyword evidence="4" id="KW-0560">Oxidoreductase</keyword>
<dbReference type="GO" id="GO:0005737">
    <property type="term" value="C:cytoplasm"/>
    <property type="evidence" value="ECO:0007669"/>
    <property type="project" value="TreeGrafter"/>
</dbReference>
<dbReference type="SUPFAM" id="SSF51905">
    <property type="entry name" value="FAD/NAD(P)-binding domain"/>
    <property type="match status" value="2"/>
</dbReference>
<dbReference type="Pfam" id="PF14759">
    <property type="entry name" value="Reductase_C"/>
    <property type="match status" value="1"/>
</dbReference>
<accession>A0A9X2T152</accession>
<dbReference type="AlphaFoldDB" id="A0A9X2T152"/>
<proteinExistence type="predicted"/>
<evidence type="ECO:0000313" key="7">
    <source>
        <dbReference type="EMBL" id="MCS0494362.1"/>
    </source>
</evidence>
<dbReference type="InterPro" id="IPR050446">
    <property type="entry name" value="FAD-oxidoreductase/Apoptosis"/>
</dbReference>
<dbReference type="Gene3D" id="3.30.390.30">
    <property type="match status" value="1"/>
</dbReference>
<dbReference type="Pfam" id="PF07992">
    <property type="entry name" value="Pyr_redox_2"/>
    <property type="match status" value="1"/>
</dbReference>
<dbReference type="GO" id="GO:0016651">
    <property type="term" value="F:oxidoreductase activity, acting on NAD(P)H"/>
    <property type="evidence" value="ECO:0007669"/>
    <property type="project" value="TreeGrafter"/>
</dbReference>
<keyword evidence="2" id="KW-0285">Flavoprotein</keyword>
<evidence type="ECO:0000259" key="5">
    <source>
        <dbReference type="Pfam" id="PF07992"/>
    </source>
</evidence>
<keyword evidence="8" id="KW-1185">Reference proteome</keyword>
<dbReference type="Gene3D" id="3.50.50.60">
    <property type="entry name" value="FAD/NAD(P)-binding domain"/>
    <property type="match status" value="2"/>
</dbReference>
<feature type="domain" description="Reductase C-terminal" evidence="6">
    <location>
        <begin position="322"/>
        <end position="406"/>
    </location>
</feature>
<evidence type="ECO:0000256" key="3">
    <source>
        <dbReference type="ARBA" id="ARBA00022827"/>
    </source>
</evidence>
<dbReference type="InterPro" id="IPR023753">
    <property type="entry name" value="FAD/NAD-binding_dom"/>
</dbReference>
<dbReference type="PANTHER" id="PTHR43557:SF2">
    <property type="entry name" value="RIESKE DOMAIN-CONTAINING PROTEIN-RELATED"/>
    <property type="match status" value="1"/>
</dbReference>
<protein>
    <submittedName>
        <fullName evidence="7">FAD-dependent oxidoreductase</fullName>
    </submittedName>
</protein>
<organism evidence="7 8">
    <name type="scientific">Ancylobacter mangrovi</name>
    <dbReference type="NCBI Taxonomy" id="2972472"/>
    <lineage>
        <taxon>Bacteria</taxon>
        <taxon>Pseudomonadati</taxon>
        <taxon>Pseudomonadota</taxon>
        <taxon>Alphaproteobacteria</taxon>
        <taxon>Hyphomicrobiales</taxon>
        <taxon>Xanthobacteraceae</taxon>
        <taxon>Ancylobacter</taxon>
    </lineage>
</organism>
<reference evidence="7" key="1">
    <citation type="submission" date="2022-08" db="EMBL/GenBank/DDBJ databases">
        <authorList>
            <person name="Li F."/>
        </authorList>
    </citation>
    <scope>NUCLEOTIDE SEQUENCE</scope>
    <source>
        <strain evidence="7">MQZ15Z-1</strain>
    </source>
</reference>
<dbReference type="Proteomes" id="UP001151088">
    <property type="component" value="Unassembled WGS sequence"/>
</dbReference>
<dbReference type="InterPro" id="IPR016156">
    <property type="entry name" value="FAD/NAD-linked_Rdtase_dimer_sf"/>
</dbReference>
<evidence type="ECO:0000313" key="8">
    <source>
        <dbReference type="Proteomes" id="UP001151088"/>
    </source>
</evidence>